<evidence type="ECO:0000256" key="4">
    <source>
        <dbReference type="HAMAP-Rule" id="MF_01219"/>
    </source>
</evidence>
<proteinExistence type="inferred from homology"/>
<dbReference type="InterPro" id="IPR029057">
    <property type="entry name" value="PRTase-like"/>
</dbReference>
<dbReference type="Gene3D" id="3.40.50.2020">
    <property type="match status" value="1"/>
</dbReference>
<evidence type="ECO:0000256" key="2">
    <source>
        <dbReference type="ARBA" id="ARBA00023015"/>
    </source>
</evidence>
<evidence type="ECO:0000313" key="7">
    <source>
        <dbReference type="Proteomes" id="UP000231203"/>
    </source>
</evidence>
<dbReference type="Pfam" id="PF00156">
    <property type="entry name" value="Pribosyltran"/>
    <property type="match status" value="1"/>
</dbReference>
<sequence>MTKKKSILNDQDYKRIITRIAYEIIEKHKGVKNLAMVGIQTRGDFLAKRLAEQIAAIEGTQVPVGSMDINMYRDDWTKISRQPTVRPSNIPFSVDDKEIILVDDVLFTGRTIRAAMEALMDFGRPARIELAILVDRGHREMPIQADYQGIFADTEPEDMIHVHVLEQDKEDCVYREIKLS</sequence>
<dbReference type="SUPFAM" id="SSF53271">
    <property type="entry name" value="PRTase-like"/>
    <property type="match status" value="1"/>
</dbReference>
<keyword evidence="2 4" id="KW-0805">Transcription regulation</keyword>
<organism evidence="6 7">
    <name type="scientific">Desulfobacter postgatei</name>
    <dbReference type="NCBI Taxonomy" id="2293"/>
    <lineage>
        <taxon>Bacteria</taxon>
        <taxon>Pseudomonadati</taxon>
        <taxon>Thermodesulfobacteriota</taxon>
        <taxon>Desulfobacteria</taxon>
        <taxon>Desulfobacterales</taxon>
        <taxon>Desulfobacteraceae</taxon>
        <taxon>Desulfobacter</taxon>
    </lineage>
</organism>
<dbReference type="Proteomes" id="UP000231203">
    <property type="component" value="Unassembled WGS sequence"/>
</dbReference>
<feature type="domain" description="Phosphoribosyltransferase" evidence="5">
    <location>
        <begin position="5"/>
        <end position="165"/>
    </location>
</feature>
<dbReference type="HAMAP" id="MF_01219">
    <property type="entry name" value="PyrR"/>
    <property type="match status" value="1"/>
</dbReference>
<dbReference type="GO" id="GO:0006355">
    <property type="term" value="P:regulation of DNA-templated transcription"/>
    <property type="evidence" value="ECO:0007669"/>
    <property type="project" value="UniProtKB-UniRule"/>
</dbReference>
<dbReference type="PANTHER" id="PTHR11608:SF0">
    <property type="entry name" value="BIFUNCTIONAL PROTEIN PYRR"/>
    <property type="match status" value="1"/>
</dbReference>
<feature type="short sequence motif" description="PRPP-binding" evidence="4">
    <location>
        <begin position="99"/>
        <end position="111"/>
    </location>
</feature>
<comment type="function">
    <text evidence="4">Regulates the transcription of the pyrimidine nucleotide (pyr) operon in response to exogenous pyrimidines.</text>
</comment>
<comment type="caution">
    <text evidence="6">The sequence shown here is derived from an EMBL/GenBank/DDBJ whole genome shotgun (WGS) entry which is preliminary data.</text>
</comment>
<protein>
    <recommendedName>
        <fullName evidence="4">Bifunctional protein PyrR</fullName>
    </recommendedName>
    <domain>
        <recommendedName>
            <fullName evidence="4">Pyrimidine operon regulatory protein</fullName>
        </recommendedName>
    </domain>
    <domain>
        <recommendedName>
            <fullName evidence="4">Uracil phosphoribosyltransferase</fullName>
            <shortName evidence="4">UPRTase</shortName>
            <ecNumber evidence="4">2.4.2.9</ecNumber>
        </recommendedName>
    </domain>
</protein>
<dbReference type="NCBIfam" id="NF003545">
    <property type="entry name" value="PRK05205.1-1"/>
    <property type="match status" value="1"/>
</dbReference>
<evidence type="ECO:0000259" key="5">
    <source>
        <dbReference type="Pfam" id="PF00156"/>
    </source>
</evidence>
<gene>
    <name evidence="4" type="primary">pyrR</name>
    <name evidence="6" type="ORF">CSA25_04675</name>
</gene>
<comment type="function">
    <text evidence="4">Also displays a weak uracil phosphoribosyltransferase activity which is not physiologically significant.</text>
</comment>
<dbReference type="AlphaFoldDB" id="A0A2G6MSG0"/>
<dbReference type="FunFam" id="3.40.50.2020:FF:000020">
    <property type="entry name" value="Bifunctional protein PyrR"/>
    <property type="match status" value="1"/>
</dbReference>
<dbReference type="InterPro" id="IPR050137">
    <property type="entry name" value="PyrR_bifunctional"/>
</dbReference>
<reference evidence="6 7" key="1">
    <citation type="submission" date="2017-10" db="EMBL/GenBank/DDBJ databases">
        <title>Novel microbial diversity and functional potential in the marine mammal oral microbiome.</title>
        <authorList>
            <person name="Dudek N.K."/>
            <person name="Sun C.L."/>
            <person name="Burstein D."/>
            <person name="Kantor R.S."/>
            <person name="Aliaga Goltsman D.S."/>
            <person name="Bik E.M."/>
            <person name="Thomas B.C."/>
            <person name="Banfield J.F."/>
            <person name="Relman D.A."/>
        </authorList>
    </citation>
    <scope>NUCLEOTIDE SEQUENCE [LARGE SCALE GENOMIC DNA]</scope>
    <source>
        <strain evidence="6">DOLJORAL78_47_202</strain>
    </source>
</reference>
<keyword evidence="4 6" id="KW-0328">Glycosyltransferase</keyword>
<dbReference type="EC" id="2.4.2.9" evidence="4"/>
<dbReference type="InterPro" id="IPR023050">
    <property type="entry name" value="PyrR"/>
</dbReference>
<dbReference type="EMBL" id="PDTI01000039">
    <property type="protein sequence ID" value="PIE62549.1"/>
    <property type="molecule type" value="Genomic_DNA"/>
</dbReference>
<dbReference type="GO" id="GO:0004845">
    <property type="term" value="F:uracil phosphoribosyltransferase activity"/>
    <property type="evidence" value="ECO:0007669"/>
    <property type="project" value="UniProtKB-UniRule"/>
</dbReference>
<dbReference type="NCBIfam" id="NF003549">
    <property type="entry name" value="PRK05205.1-5"/>
    <property type="match status" value="1"/>
</dbReference>
<name>A0A2G6MSG0_9BACT</name>
<keyword evidence="4 6" id="KW-0808">Transferase</keyword>
<evidence type="ECO:0000256" key="1">
    <source>
        <dbReference type="ARBA" id="ARBA00005565"/>
    </source>
</evidence>
<accession>A0A2G6MSG0</accession>
<evidence type="ECO:0000256" key="3">
    <source>
        <dbReference type="ARBA" id="ARBA00023163"/>
    </source>
</evidence>
<comment type="similarity">
    <text evidence="1 4">Belongs to the purine/pyrimidine phosphoribosyltransferase family. PyrR subfamily.</text>
</comment>
<dbReference type="CDD" id="cd06223">
    <property type="entry name" value="PRTases_typeI"/>
    <property type="match status" value="1"/>
</dbReference>
<comment type="catalytic activity">
    <reaction evidence="4">
        <text>UMP + diphosphate = 5-phospho-alpha-D-ribose 1-diphosphate + uracil</text>
        <dbReference type="Rhea" id="RHEA:13017"/>
        <dbReference type="ChEBI" id="CHEBI:17568"/>
        <dbReference type="ChEBI" id="CHEBI:33019"/>
        <dbReference type="ChEBI" id="CHEBI:57865"/>
        <dbReference type="ChEBI" id="CHEBI:58017"/>
        <dbReference type="EC" id="2.4.2.9"/>
    </reaction>
</comment>
<keyword evidence="3 4" id="KW-0804">Transcription</keyword>
<dbReference type="InterPro" id="IPR000836">
    <property type="entry name" value="PRTase_dom"/>
</dbReference>
<dbReference type="PANTHER" id="PTHR11608">
    <property type="entry name" value="BIFUNCTIONAL PROTEIN PYRR"/>
    <property type="match status" value="1"/>
</dbReference>
<evidence type="ECO:0000313" key="6">
    <source>
        <dbReference type="EMBL" id="PIE62549.1"/>
    </source>
</evidence>